<proteinExistence type="predicted"/>
<dbReference type="GO" id="GO:0005975">
    <property type="term" value="P:carbohydrate metabolic process"/>
    <property type="evidence" value="ECO:0007669"/>
    <property type="project" value="InterPro"/>
</dbReference>
<comment type="caution">
    <text evidence="5">The sequence shown here is derived from an EMBL/GenBank/DDBJ whole genome shotgun (WGS) entry which is preliminary data.</text>
</comment>
<name>A0A4Y7SPG8_COPMI</name>
<dbReference type="Proteomes" id="UP000298030">
    <property type="component" value="Unassembled WGS sequence"/>
</dbReference>
<dbReference type="PROSITE" id="PS51164">
    <property type="entry name" value="CBM1_2"/>
    <property type="match status" value="1"/>
</dbReference>
<dbReference type="GO" id="GO:0004622">
    <property type="term" value="F:phosphatidylcholine lysophospholipase activity"/>
    <property type="evidence" value="ECO:0007669"/>
    <property type="project" value="TreeGrafter"/>
</dbReference>
<dbReference type="Pfam" id="PF13472">
    <property type="entry name" value="Lipase_GDSL_2"/>
    <property type="match status" value="1"/>
</dbReference>
<dbReference type="CDD" id="cd01833">
    <property type="entry name" value="XynB_like"/>
    <property type="match status" value="1"/>
</dbReference>
<dbReference type="InterPro" id="IPR036514">
    <property type="entry name" value="SGNH_hydro_sf"/>
</dbReference>
<keyword evidence="6" id="KW-1185">Reference proteome</keyword>
<dbReference type="PROSITE" id="PS00562">
    <property type="entry name" value="CBM1_1"/>
    <property type="match status" value="1"/>
</dbReference>
<evidence type="ECO:0000313" key="5">
    <source>
        <dbReference type="EMBL" id="TEB23672.1"/>
    </source>
</evidence>
<accession>A0A4Y7SPG8</accession>
<gene>
    <name evidence="5" type="ORF">FA13DRAFT_1694272</name>
</gene>
<dbReference type="InterPro" id="IPR013830">
    <property type="entry name" value="SGNH_hydro"/>
</dbReference>
<dbReference type="OrthoDB" id="2119228at2759"/>
<evidence type="ECO:0000259" key="4">
    <source>
        <dbReference type="PROSITE" id="PS51164"/>
    </source>
</evidence>
<dbReference type="EMBL" id="QPFP01000075">
    <property type="protein sequence ID" value="TEB23672.1"/>
    <property type="molecule type" value="Genomic_DNA"/>
</dbReference>
<protein>
    <submittedName>
        <fullName evidence="5">Lipolytic enzyme</fullName>
    </submittedName>
</protein>
<dbReference type="AlphaFoldDB" id="A0A4Y7SPG8"/>
<dbReference type="PANTHER" id="PTHR30383:SF5">
    <property type="entry name" value="SGNH HYDROLASE-TYPE ESTERASE DOMAIN-CONTAINING PROTEIN"/>
    <property type="match status" value="1"/>
</dbReference>
<dbReference type="InterPro" id="IPR035971">
    <property type="entry name" value="CBD_sf"/>
</dbReference>
<dbReference type="GO" id="GO:0030248">
    <property type="term" value="F:cellulose binding"/>
    <property type="evidence" value="ECO:0007669"/>
    <property type="project" value="InterPro"/>
</dbReference>
<reference evidence="5 6" key="1">
    <citation type="journal article" date="2019" name="Nat. Ecol. Evol.">
        <title>Megaphylogeny resolves global patterns of mushroom evolution.</title>
        <authorList>
            <person name="Varga T."/>
            <person name="Krizsan K."/>
            <person name="Foldi C."/>
            <person name="Dima B."/>
            <person name="Sanchez-Garcia M."/>
            <person name="Sanchez-Ramirez S."/>
            <person name="Szollosi G.J."/>
            <person name="Szarkandi J.G."/>
            <person name="Papp V."/>
            <person name="Albert L."/>
            <person name="Andreopoulos W."/>
            <person name="Angelini C."/>
            <person name="Antonin V."/>
            <person name="Barry K.W."/>
            <person name="Bougher N.L."/>
            <person name="Buchanan P."/>
            <person name="Buyck B."/>
            <person name="Bense V."/>
            <person name="Catcheside P."/>
            <person name="Chovatia M."/>
            <person name="Cooper J."/>
            <person name="Damon W."/>
            <person name="Desjardin D."/>
            <person name="Finy P."/>
            <person name="Geml J."/>
            <person name="Haridas S."/>
            <person name="Hughes K."/>
            <person name="Justo A."/>
            <person name="Karasinski D."/>
            <person name="Kautmanova I."/>
            <person name="Kiss B."/>
            <person name="Kocsube S."/>
            <person name="Kotiranta H."/>
            <person name="LaButti K.M."/>
            <person name="Lechner B.E."/>
            <person name="Liimatainen K."/>
            <person name="Lipzen A."/>
            <person name="Lukacs Z."/>
            <person name="Mihaltcheva S."/>
            <person name="Morgado L.N."/>
            <person name="Niskanen T."/>
            <person name="Noordeloos M.E."/>
            <person name="Ohm R.A."/>
            <person name="Ortiz-Santana B."/>
            <person name="Ovrebo C."/>
            <person name="Racz N."/>
            <person name="Riley R."/>
            <person name="Savchenko A."/>
            <person name="Shiryaev A."/>
            <person name="Soop K."/>
            <person name="Spirin V."/>
            <person name="Szebenyi C."/>
            <person name="Tomsovsky M."/>
            <person name="Tulloss R.E."/>
            <person name="Uehling J."/>
            <person name="Grigoriev I.V."/>
            <person name="Vagvolgyi C."/>
            <person name="Papp T."/>
            <person name="Martin F.M."/>
            <person name="Miettinen O."/>
            <person name="Hibbett D.S."/>
            <person name="Nagy L.G."/>
        </authorList>
    </citation>
    <scope>NUCLEOTIDE SEQUENCE [LARGE SCALE GENOMIC DNA]</scope>
    <source>
        <strain evidence="5 6">FP101781</strain>
    </source>
</reference>
<dbReference type="SUPFAM" id="SSF57180">
    <property type="entry name" value="Cellulose-binding domain"/>
    <property type="match status" value="1"/>
</dbReference>
<dbReference type="SMART" id="SM00236">
    <property type="entry name" value="fCBD"/>
    <property type="match status" value="1"/>
</dbReference>
<dbReference type="Gene3D" id="3.40.50.1110">
    <property type="entry name" value="SGNH hydrolase"/>
    <property type="match status" value="1"/>
</dbReference>
<dbReference type="Pfam" id="PF00734">
    <property type="entry name" value="CBM_1"/>
    <property type="match status" value="1"/>
</dbReference>
<evidence type="ECO:0000256" key="1">
    <source>
        <dbReference type="ARBA" id="ARBA00022729"/>
    </source>
</evidence>
<organism evidence="5 6">
    <name type="scientific">Coprinellus micaceus</name>
    <name type="common">Glistening ink-cap mushroom</name>
    <name type="synonym">Coprinus micaceus</name>
    <dbReference type="NCBI Taxonomy" id="71717"/>
    <lineage>
        <taxon>Eukaryota</taxon>
        <taxon>Fungi</taxon>
        <taxon>Dikarya</taxon>
        <taxon>Basidiomycota</taxon>
        <taxon>Agaricomycotina</taxon>
        <taxon>Agaricomycetes</taxon>
        <taxon>Agaricomycetidae</taxon>
        <taxon>Agaricales</taxon>
        <taxon>Agaricineae</taxon>
        <taxon>Psathyrellaceae</taxon>
        <taxon>Coprinellus</taxon>
    </lineage>
</organism>
<keyword evidence="1 3" id="KW-0732">Signal</keyword>
<dbReference type="STRING" id="71717.A0A4Y7SPG8"/>
<dbReference type="GO" id="GO:0005576">
    <property type="term" value="C:extracellular region"/>
    <property type="evidence" value="ECO:0007669"/>
    <property type="project" value="InterPro"/>
</dbReference>
<dbReference type="InterPro" id="IPR051532">
    <property type="entry name" value="Ester_Hydrolysis_Enzymes"/>
</dbReference>
<feature type="domain" description="CBM1" evidence="4">
    <location>
        <begin position="21"/>
        <end position="57"/>
    </location>
</feature>
<feature type="region of interest" description="Disordered" evidence="2">
    <location>
        <begin position="59"/>
        <end position="94"/>
    </location>
</feature>
<evidence type="ECO:0000313" key="6">
    <source>
        <dbReference type="Proteomes" id="UP000298030"/>
    </source>
</evidence>
<dbReference type="InterPro" id="IPR000254">
    <property type="entry name" value="CBD"/>
</dbReference>
<dbReference type="SUPFAM" id="SSF52266">
    <property type="entry name" value="SGNH hydrolase"/>
    <property type="match status" value="1"/>
</dbReference>
<dbReference type="PANTHER" id="PTHR30383">
    <property type="entry name" value="THIOESTERASE 1/PROTEASE 1/LYSOPHOSPHOLIPASE L1"/>
    <property type="match status" value="1"/>
</dbReference>
<sequence length="292" mass="30028">MLSKLTTAIVIVGLSVHSALAAVPLYGQCGGTGYSGDTTCVSGGTCVKLNDFYSQCQPGGPTVPTTTVSTPTAPTTTTTTTTAAPQPTSTSTGPIIVLPLGDSITWGMGSNDGNAYRKQLKDSLTAAGITTDFIGTQKNGNMPDNDNQGHSGATIDQIKGYAATALGQKPEVVTLMAGTNDMISAANGAPNRLMSLIDTIYTASPQATVLVASLIPLSFAQASVDTYNREIQRLIEARTASGQKIAFVSMSSITNSDLADGVHPNAGGYVKMGTAFYNAWTAAVSKGFIRAK</sequence>
<feature type="chain" id="PRO_5021304771" evidence="3">
    <location>
        <begin position="22"/>
        <end position="292"/>
    </location>
</feature>
<evidence type="ECO:0000256" key="3">
    <source>
        <dbReference type="SAM" id="SignalP"/>
    </source>
</evidence>
<feature type="signal peptide" evidence="3">
    <location>
        <begin position="1"/>
        <end position="21"/>
    </location>
</feature>
<evidence type="ECO:0000256" key="2">
    <source>
        <dbReference type="SAM" id="MobiDB-lite"/>
    </source>
</evidence>